<evidence type="ECO:0000313" key="2">
    <source>
        <dbReference type="EMBL" id="PKE27070.1"/>
    </source>
</evidence>
<accession>A0A855GPN7</accession>
<evidence type="ECO:0000256" key="1">
    <source>
        <dbReference type="SAM" id="MobiDB-lite"/>
    </source>
</evidence>
<comment type="caution">
    <text evidence="2">The sequence shown here is derived from an EMBL/GenBank/DDBJ whole genome shotgun (WGS) entry which is preliminary data.</text>
</comment>
<gene>
    <name evidence="2" type="ORF">CW686_01090</name>
</gene>
<dbReference type="Proteomes" id="UP000233482">
    <property type="component" value="Unassembled WGS sequence"/>
</dbReference>
<reference evidence="2 3" key="1">
    <citation type="submission" date="2017-12" db="EMBL/GenBank/DDBJ databases">
        <title>Genomics of Macrococcus caseolyticus.</title>
        <authorList>
            <person name="MacFadyen A.C."/>
            <person name="Paterson G.K."/>
        </authorList>
    </citation>
    <scope>NUCLEOTIDE SEQUENCE [LARGE SCALE GENOMIC DNA]</scope>
    <source>
        <strain evidence="2 3">5788_EF188</strain>
    </source>
</reference>
<name>A0A855GPN7_9STAP</name>
<sequence length="184" mass="19871">MSVGTIIFILIAVISGVSSLLDNDKKKKVPGKKGGTSKGVLSELQKQIQQIETTMNQGMNRESTGSATTQARGQAVGQVKPKKVVQHRSNIKENTKQNVKAQVEQAGLSGQSKTVATQTVTLAEQIYKIKSDQNLTPRQKQNRIQSLVMAQDIEVAADDLTFDKAAVLNGIIMSEVLGKPKSLQ</sequence>
<feature type="compositionally biased region" description="Polar residues" evidence="1">
    <location>
        <begin position="58"/>
        <end position="72"/>
    </location>
</feature>
<dbReference type="AlphaFoldDB" id="A0A855GPN7"/>
<dbReference type="EMBL" id="PIXC01000002">
    <property type="protein sequence ID" value="PKE27070.1"/>
    <property type="molecule type" value="Genomic_DNA"/>
</dbReference>
<organism evidence="2 3">
    <name type="scientific">Macrococcoides caseolyticum</name>
    <dbReference type="NCBI Taxonomy" id="69966"/>
    <lineage>
        <taxon>Bacteria</taxon>
        <taxon>Bacillati</taxon>
        <taxon>Bacillota</taxon>
        <taxon>Bacilli</taxon>
        <taxon>Bacillales</taxon>
        <taxon>Staphylococcaceae</taxon>
        <taxon>Macrococcoides</taxon>
    </lineage>
</organism>
<proteinExistence type="predicted"/>
<feature type="region of interest" description="Disordered" evidence="1">
    <location>
        <begin position="58"/>
        <end position="82"/>
    </location>
</feature>
<evidence type="ECO:0000313" key="3">
    <source>
        <dbReference type="Proteomes" id="UP000233482"/>
    </source>
</evidence>
<dbReference type="RefSeq" id="WP_086038864.1">
    <property type="nucleotide sequence ID" value="NZ_CP021058.1"/>
</dbReference>
<protein>
    <submittedName>
        <fullName evidence="2">Uncharacterized protein</fullName>
    </submittedName>
</protein>